<dbReference type="CDD" id="cd01392">
    <property type="entry name" value="HTH_LacI"/>
    <property type="match status" value="1"/>
</dbReference>
<dbReference type="Pfam" id="PF00356">
    <property type="entry name" value="LacI"/>
    <property type="match status" value="1"/>
</dbReference>
<organism evidence="5 6">
    <name type="scientific">Glaciihabitans arcticus</name>
    <dbReference type="NCBI Taxonomy" id="2668039"/>
    <lineage>
        <taxon>Bacteria</taxon>
        <taxon>Bacillati</taxon>
        <taxon>Actinomycetota</taxon>
        <taxon>Actinomycetes</taxon>
        <taxon>Micrococcales</taxon>
        <taxon>Microbacteriaceae</taxon>
        <taxon>Glaciihabitans</taxon>
    </lineage>
</organism>
<keyword evidence="6" id="KW-1185">Reference proteome</keyword>
<evidence type="ECO:0000256" key="1">
    <source>
        <dbReference type="ARBA" id="ARBA00023015"/>
    </source>
</evidence>
<evidence type="ECO:0000256" key="2">
    <source>
        <dbReference type="ARBA" id="ARBA00023125"/>
    </source>
</evidence>
<dbReference type="PANTHER" id="PTHR30146:SF109">
    <property type="entry name" value="HTH-TYPE TRANSCRIPTIONAL REGULATOR GALS"/>
    <property type="match status" value="1"/>
</dbReference>
<dbReference type="SUPFAM" id="SSF47413">
    <property type="entry name" value="lambda repressor-like DNA-binding domains"/>
    <property type="match status" value="1"/>
</dbReference>
<feature type="domain" description="HTH lacI-type" evidence="4">
    <location>
        <begin position="5"/>
        <end position="59"/>
    </location>
</feature>
<keyword evidence="3" id="KW-0804">Transcription</keyword>
<name>A0A4Q9GXP2_9MICO</name>
<dbReference type="GO" id="GO:0000976">
    <property type="term" value="F:transcription cis-regulatory region binding"/>
    <property type="evidence" value="ECO:0007669"/>
    <property type="project" value="TreeGrafter"/>
</dbReference>
<dbReference type="Gene3D" id="1.10.260.40">
    <property type="entry name" value="lambda repressor-like DNA-binding domains"/>
    <property type="match status" value="1"/>
</dbReference>
<sequence length="363" mass="38658">MGTLPTVDDVARVARVSRQTVSNVLNTPAIVKQTTRTRVEAAISELGYRPHASARRLRTQKSSTIGIRMEAFKDGVSGAVLDRFLHALTEHADARDMRILLYTAASPEHEIEQLARLRDGADVDAIILTATFHNDPRIDWLSANGMPFVTFGRPWGLNDMDDPSHLWVDVDGYAGVRDAAQHLTAEGAKRIGFIGWPSPSGTGDERRRGWLDGAHISAEDASALARATTDGVPEGTRAALELIAGVHPPDALICASDSLALGASLAARSLGLELPIIGYDNTPVAAAMGLSSIDQPLAEAAASALELLFGPSGSNVLPAEAFDEEPKHRLLAPRLVVRSAARAVPDDTTDASAVGNHNRKETL</sequence>
<dbReference type="SMART" id="SM00354">
    <property type="entry name" value="HTH_LACI"/>
    <property type="match status" value="1"/>
</dbReference>
<reference evidence="6" key="1">
    <citation type="submission" date="2019-02" db="EMBL/GenBank/DDBJ databases">
        <title>Glaciihabitans arcticus sp. nov., a psychrotolerant bacterium isolated from polar soil.</title>
        <authorList>
            <person name="Dahal R.H."/>
        </authorList>
    </citation>
    <scope>NUCLEOTIDE SEQUENCE [LARGE SCALE GENOMIC DNA]</scope>
    <source>
        <strain evidence="6">RP-3-7</strain>
    </source>
</reference>
<dbReference type="GO" id="GO:0003700">
    <property type="term" value="F:DNA-binding transcription factor activity"/>
    <property type="evidence" value="ECO:0007669"/>
    <property type="project" value="TreeGrafter"/>
</dbReference>
<dbReference type="InterPro" id="IPR028082">
    <property type="entry name" value="Peripla_BP_I"/>
</dbReference>
<dbReference type="Pfam" id="PF13377">
    <property type="entry name" value="Peripla_BP_3"/>
    <property type="match status" value="1"/>
</dbReference>
<dbReference type="PROSITE" id="PS50932">
    <property type="entry name" value="HTH_LACI_2"/>
    <property type="match status" value="1"/>
</dbReference>
<protein>
    <submittedName>
        <fullName evidence="5">LacI family transcriptional regulator</fullName>
    </submittedName>
</protein>
<comment type="caution">
    <text evidence="5">The sequence shown here is derived from an EMBL/GenBank/DDBJ whole genome shotgun (WGS) entry which is preliminary data.</text>
</comment>
<dbReference type="SUPFAM" id="SSF53822">
    <property type="entry name" value="Periplasmic binding protein-like I"/>
    <property type="match status" value="1"/>
</dbReference>
<dbReference type="EMBL" id="SISG01000001">
    <property type="protein sequence ID" value="TBN58017.1"/>
    <property type="molecule type" value="Genomic_DNA"/>
</dbReference>
<dbReference type="RefSeq" id="WP_130982126.1">
    <property type="nucleotide sequence ID" value="NZ_SISG01000001.1"/>
</dbReference>
<evidence type="ECO:0000313" key="5">
    <source>
        <dbReference type="EMBL" id="TBN58017.1"/>
    </source>
</evidence>
<dbReference type="PROSITE" id="PS00356">
    <property type="entry name" value="HTH_LACI_1"/>
    <property type="match status" value="1"/>
</dbReference>
<evidence type="ECO:0000259" key="4">
    <source>
        <dbReference type="PROSITE" id="PS50932"/>
    </source>
</evidence>
<dbReference type="Gene3D" id="3.40.50.2300">
    <property type="match status" value="2"/>
</dbReference>
<dbReference type="InterPro" id="IPR046335">
    <property type="entry name" value="LacI/GalR-like_sensor"/>
</dbReference>
<dbReference type="PANTHER" id="PTHR30146">
    <property type="entry name" value="LACI-RELATED TRANSCRIPTIONAL REPRESSOR"/>
    <property type="match status" value="1"/>
</dbReference>
<evidence type="ECO:0000313" key="6">
    <source>
        <dbReference type="Proteomes" id="UP000294194"/>
    </source>
</evidence>
<evidence type="ECO:0000256" key="3">
    <source>
        <dbReference type="ARBA" id="ARBA00023163"/>
    </source>
</evidence>
<dbReference type="InterPro" id="IPR010982">
    <property type="entry name" value="Lambda_DNA-bd_dom_sf"/>
</dbReference>
<proteinExistence type="predicted"/>
<gene>
    <name evidence="5" type="ORF">EYE40_11780</name>
</gene>
<dbReference type="Proteomes" id="UP000294194">
    <property type="component" value="Unassembled WGS sequence"/>
</dbReference>
<dbReference type="AlphaFoldDB" id="A0A4Q9GXP2"/>
<keyword evidence="2" id="KW-0238">DNA-binding</keyword>
<accession>A0A4Q9GXP2</accession>
<dbReference type="InterPro" id="IPR000843">
    <property type="entry name" value="HTH_LacI"/>
</dbReference>
<keyword evidence="1" id="KW-0805">Transcription regulation</keyword>